<evidence type="ECO:0000313" key="3">
    <source>
        <dbReference type="WBParaSite" id="EVEC_0000027501-mRNA-1"/>
    </source>
</evidence>
<keyword evidence="2" id="KW-1185">Reference proteome</keyword>
<proteinExistence type="predicted"/>
<dbReference type="WBParaSite" id="EVEC_0000027501-mRNA-1">
    <property type="protein sequence ID" value="EVEC_0000027501-mRNA-1"/>
    <property type="gene ID" value="EVEC_0000027501"/>
</dbReference>
<sequence>MLDTFQGYPGSTDFSISNQCSVGQFLQHYECSRSEPYVIIPNACVNTSYNCSQIPYQSGIPYQQNCFYTADATSTYYWNGSSQLNLGNAGFTFANNESHQSFASTASVSQCEPSLESHHIQNIAHNSGNINTFDTCYNCPSYDFNGSASFYLNILNISELAYDQEGFRWRRIGSNQYTNFGGLLDTHYGSTQGQYYGNNSGTYSSANFASSAQYPCVSSQQWYPTAVTCDNGGYSFMNYQNSNFFQSSDFTPGNQATLATFGSINAAVIGQIHLWFGTAITVEFFVECHI</sequence>
<name>A0A0N4USY4_ENTVE</name>
<dbReference type="EMBL" id="UXUI01000128">
    <property type="protein sequence ID" value="VDD85056.1"/>
    <property type="molecule type" value="Genomic_DNA"/>
</dbReference>
<organism evidence="3">
    <name type="scientific">Enterobius vermicularis</name>
    <name type="common">Human pinworm</name>
    <dbReference type="NCBI Taxonomy" id="51028"/>
    <lineage>
        <taxon>Eukaryota</taxon>
        <taxon>Metazoa</taxon>
        <taxon>Ecdysozoa</taxon>
        <taxon>Nematoda</taxon>
        <taxon>Chromadorea</taxon>
        <taxon>Rhabditida</taxon>
        <taxon>Spirurina</taxon>
        <taxon>Oxyuridomorpha</taxon>
        <taxon>Oxyuroidea</taxon>
        <taxon>Oxyuridae</taxon>
        <taxon>Enterobius</taxon>
    </lineage>
</organism>
<gene>
    <name evidence="1" type="ORF">EVEC_LOCUS199</name>
</gene>
<evidence type="ECO:0000313" key="1">
    <source>
        <dbReference type="EMBL" id="VDD85056.1"/>
    </source>
</evidence>
<dbReference type="Proteomes" id="UP000274131">
    <property type="component" value="Unassembled WGS sequence"/>
</dbReference>
<evidence type="ECO:0000313" key="2">
    <source>
        <dbReference type="Proteomes" id="UP000274131"/>
    </source>
</evidence>
<reference evidence="3" key="1">
    <citation type="submission" date="2017-02" db="UniProtKB">
        <authorList>
            <consortium name="WormBaseParasite"/>
        </authorList>
    </citation>
    <scope>IDENTIFICATION</scope>
</reference>
<protein>
    <submittedName>
        <fullName evidence="3">C-type lectin domain-containing protein</fullName>
    </submittedName>
</protein>
<accession>A0A0N4USY4</accession>
<reference evidence="1 2" key="2">
    <citation type="submission" date="2018-10" db="EMBL/GenBank/DDBJ databases">
        <authorList>
            <consortium name="Pathogen Informatics"/>
        </authorList>
    </citation>
    <scope>NUCLEOTIDE SEQUENCE [LARGE SCALE GENOMIC DNA]</scope>
</reference>
<dbReference type="AlphaFoldDB" id="A0A0N4USY4"/>